<dbReference type="Proteomes" id="UP000239724">
    <property type="component" value="Unassembled WGS sequence"/>
</dbReference>
<comment type="caution">
    <text evidence="3">The sequence shown here is derived from an EMBL/GenBank/DDBJ whole genome shotgun (WGS) entry which is preliminary data.</text>
</comment>
<dbReference type="SMART" id="SM00749">
    <property type="entry name" value="BON"/>
    <property type="match status" value="3"/>
</dbReference>
<evidence type="ECO:0000313" key="3">
    <source>
        <dbReference type="EMBL" id="PPQ29083.1"/>
    </source>
</evidence>
<keyword evidence="1" id="KW-0732">Signal</keyword>
<dbReference type="InterPro" id="IPR014004">
    <property type="entry name" value="Transpt-assoc_nodulatn_dom_bac"/>
</dbReference>
<dbReference type="InterPro" id="IPR051686">
    <property type="entry name" value="Lipoprotein_DolP"/>
</dbReference>
<evidence type="ECO:0000256" key="1">
    <source>
        <dbReference type="ARBA" id="ARBA00022729"/>
    </source>
</evidence>
<dbReference type="InterPro" id="IPR007055">
    <property type="entry name" value="BON_dom"/>
</dbReference>
<feature type="domain" description="BON" evidence="2">
    <location>
        <begin position="2"/>
        <end position="70"/>
    </location>
</feature>
<dbReference type="PANTHER" id="PTHR34606:SF4">
    <property type="entry name" value="OUTER MEMBRANE LIPOPROTEIN DOLP"/>
    <property type="match status" value="1"/>
</dbReference>
<keyword evidence="3" id="KW-0808">Transferase</keyword>
<reference evidence="3 4" key="1">
    <citation type="journal article" date="2018" name="Arch. Microbiol.">
        <title>New insights into the metabolic potential of the phototrophic purple bacterium Rhodopila globiformis DSM 161(T) from its draft genome sequence and evidence for a vanadium-dependent nitrogenase.</title>
        <authorList>
            <person name="Imhoff J.F."/>
            <person name="Rahn T."/>
            <person name="Kunzel S."/>
            <person name="Neulinger S.C."/>
        </authorList>
    </citation>
    <scope>NUCLEOTIDE SEQUENCE [LARGE SCALE GENOMIC DNA]</scope>
    <source>
        <strain evidence="3 4">DSM 161</strain>
    </source>
</reference>
<accession>A0A2S6N391</accession>
<dbReference type="GO" id="GO:0008483">
    <property type="term" value="F:transaminase activity"/>
    <property type="evidence" value="ECO:0007669"/>
    <property type="project" value="UniProtKB-KW"/>
</dbReference>
<evidence type="ECO:0000259" key="2">
    <source>
        <dbReference type="PROSITE" id="PS50914"/>
    </source>
</evidence>
<dbReference type="EMBL" id="NHRY01000234">
    <property type="protein sequence ID" value="PPQ29083.1"/>
    <property type="molecule type" value="Genomic_DNA"/>
</dbReference>
<keyword evidence="3" id="KW-0032">Aminotransferase</keyword>
<dbReference type="PANTHER" id="PTHR34606">
    <property type="entry name" value="BON DOMAIN-CONTAINING PROTEIN"/>
    <property type="match status" value="1"/>
</dbReference>
<dbReference type="Pfam" id="PF04972">
    <property type="entry name" value="BON"/>
    <property type="match status" value="3"/>
</dbReference>
<organism evidence="3 4">
    <name type="scientific">Rhodopila globiformis</name>
    <name type="common">Rhodopseudomonas globiformis</name>
    <dbReference type="NCBI Taxonomy" id="1071"/>
    <lineage>
        <taxon>Bacteria</taxon>
        <taxon>Pseudomonadati</taxon>
        <taxon>Pseudomonadota</taxon>
        <taxon>Alphaproteobacteria</taxon>
        <taxon>Acetobacterales</taxon>
        <taxon>Acetobacteraceae</taxon>
        <taxon>Rhodopila</taxon>
    </lineage>
</organism>
<protein>
    <submittedName>
        <fullName evidence="3">Ornithine aminotransferase</fullName>
    </submittedName>
</protein>
<feature type="domain" description="BON" evidence="2">
    <location>
        <begin position="152"/>
        <end position="220"/>
    </location>
</feature>
<dbReference type="OrthoDB" id="870892at2"/>
<sequence>MDDMTLQARVMDELVWVPNVDTAHIGVTARNGVVTLSGIVSTLAEKLAAERAVRRVKGVRGIAEEIIVRPANAHKQADEEIAERAVKILAWDVEVPGPQIQVKVEKGVVTLTGFVTYQFQKQAAENDIRRLGGVTGIVNLIELRAAGVSPAQSEGVHEMIEEALRRSAELEALQIRVEVAGPKVTLEGKVKSWWERSVAENAAWSAPGVTQVDNRLAIGT</sequence>
<dbReference type="PROSITE" id="PS50914">
    <property type="entry name" value="BON"/>
    <property type="match status" value="3"/>
</dbReference>
<dbReference type="Gene3D" id="3.30.1340.30">
    <property type="match status" value="3"/>
</dbReference>
<keyword evidence="4" id="KW-1185">Reference proteome</keyword>
<gene>
    <name evidence="3" type="ORF">CCS01_22685</name>
</gene>
<dbReference type="AlphaFoldDB" id="A0A2S6N391"/>
<proteinExistence type="predicted"/>
<name>A0A2S6N391_RHOGL</name>
<feature type="domain" description="BON" evidence="2">
    <location>
        <begin position="77"/>
        <end position="145"/>
    </location>
</feature>
<evidence type="ECO:0000313" key="4">
    <source>
        <dbReference type="Proteomes" id="UP000239724"/>
    </source>
</evidence>